<evidence type="ECO:0000313" key="2">
    <source>
        <dbReference type="Proteomes" id="UP000094412"/>
    </source>
</evidence>
<dbReference type="Proteomes" id="UP000094412">
    <property type="component" value="Unassembled WGS sequence"/>
</dbReference>
<comment type="caution">
    <text evidence="1">The sequence shown here is derived from an EMBL/GenBank/DDBJ whole genome shotgun (WGS) entry which is preliminary data.</text>
</comment>
<accession>A0A1C2DD70</accession>
<gene>
    <name evidence="1" type="ORF">QV13_24130</name>
</gene>
<evidence type="ECO:0000313" key="1">
    <source>
        <dbReference type="EMBL" id="OCX12689.1"/>
    </source>
</evidence>
<organism evidence="1 2">
    <name type="scientific">Mesorhizobium hungaricum</name>
    <dbReference type="NCBI Taxonomy" id="1566387"/>
    <lineage>
        <taxon>Bacteria</taxon>
        <taxon>Pseudomonadati</taxon>
        <taxon>Pseudomonadota</taxon>
        <taxon>Alphaproteobacteria</taxon>
        <taxon>Hyphomicrobiales</taxon>
        <taxon>Phyllobacteriaceae</taxon>
        <taxon>Mesorhizobium</taxon>
    </lineage>
</organism>
<dbReference type="STRING" id="1566387.QV13_24130"/>
<dbReference type="AlphaFoldDB" id="A0A1C2DD70"/>
<name>A0A1C2DD70_9HYPH</name>
<proteinExistence type="predicted"/>
<keyword evidence="2" id="KW-1185">Reference proteome</keyword>
<sequence length="63" mass="6942">MKIVRAAKLMGIFEIHLSGQMPDTSRTDGGQMAVFAICRFRKALDQLRLSAFGRTKAGQTADK</sequence>
<reference evidence="1 2" key="1">
    <citation type="submission" date="2016-08" db="EMBL/GenBank/DDBJ databases">
        <title>Whole genome sequence of Mesorhizobium sp. strain UASWS1009 isolated from industrial sewage.</title>
        <authorList>
            <person name="Crovadore J."/>
            <person name="Calmin G."/>
            <person name="Chablais R."/>
            <person name="Cochard B."/>
            <person name="Lefort F."/>
        </authorList>
    </citation>
    <scope>NUCLEOTIDE SEQUENCE [LARGE SCALE GENOMIC DNA]</scope>
    <source>
        <strain evidence="1 2">UASWS1009</strain>
    </source>
</reference>
<dbReference type="EMBL" id="MDEO01000036">
    <property type="protein sequence ID" value="OCX12689.1"/>
    <property type="molecule type" value="Genomic_DNA"/>
</dbReference>
<protein>
    <submittedName>
        <fullName evidence="1">Uncharacterized protein</fullName>
    </submittedName>
</protein>